<dbReference type="EMBL" id="JBFDAA010000019">
    <property type="protein sequence ID" value="KAL1115745.1"/>
    <property type="molecule type" value="Genomic_DNA"/>
</dbReference>
<accession>A0ABD0YKI1</accession>
<dbReference type="PANTHER" id="PTHR46455">
    <property type="entry name" value="SET AND MYND DOMAIN CONTAINING, ARTHROPOD-SPECIFIC, MEMBER 4, ISOFORM A"/>
    <property type="match status" value="1"/>
</dbReference>
<dbReference type="Gene3D" id="2.170.270.10">
    <property type="entry name" value="SET domain"/>
    <property type="match status" value="1"/>
</dbReference>
<evidence type="ECO:0000313" key="2">
    <source>
        <dbReference type="Proteomes" id="UP001558652"/>
    </source>
</evidence>
<protein>
    <recommendedName>
        <fullName evidence="3">SET domain-containing protein</fullName>
    </recommendedName>
</protein>
<dbReference type="InterPro" id="IPR053010">
    <property type="entry name" value="SET_SmydA-8"/>
</dbReference>
<sequence>RFDEALIHRICGLLEVNSFEVPTACGWGARAVYPFAAVLSHNCVANTAHTVHPHDNFRLKLRTTVDVPAGGELFCSYTSSLSPTLARREALNNGKYFWCDCSRCSDPTECNTYLGAVMCSACIESTSPGVLLSNNPLDPESDWGCTHCNANFPGVEVQRLVDRISEEVESEVDSLPFGPEKLGAAERAMKKYGSVLHANHALNIGLAHTLIQLYGRVEGYAIQELPEVLLERKVQLCRRLLNVLDVVEPGLTRIRGLTLYEYHLALLILARSKFERNTLGADQFKDAILEVRDALKESVKTLCLEPESSHEGLLGRRSSESLKQLQESIEDL</sequence>
<proteinExistence type="predicted"/>
<reference evidence="1 2" key="1">
    <citation type="submission" date="2024-07" db="EMBL/GenBank/DDBJ databases">
        <title>Chromosome-level genome assembly of the water stick insect Ranatra chinensis (Heteroptera: Nepidae).</title>
        <authorList>
            <person name="Liu X."/>
        </authorList>
    </citation>
    <scope>NUCLEOTIDE SEQUENCE [LARGE SCALE GENOMIC DNA]</scope>
    <source>
        <strain evidence="1">Cailab_2021Rc</strain>
        <tissue evidence="1">Muscle</tissue>
    </source>
</reference>
<comment type="caution">
    <text evidence="1">The sequence shown here is derived from an EMBL/GenBank/DDBJ whole genome shotgun (WGS) entry which is preliminary data.</text>
</comment>
<dbReference type="AlphaFoldDB" id="A0ABD0YKI1"/>
<organism evidence="1 2">
    <name type="scientific">Ranatra chinensis</name>
    <dbReference type="NCBI Taxonomy" id="642074"/>
    <lineage>
        <taxon>Eukaryota</taxon>
        <taxon>Metazoa</taxon>
        <taxon>Ecdysozoa</taxon>
        <taxon>Arthropoda</taxon>
        <taxon>Hexapoda</taxon>
        <taxon>Insecta</taxon>
        <taxon>Pterygota</taxon>
        <taxon>Neoptera</taxon>
        <taxon>Paraneoptera</taxon>
        <taxon>Hemiptera</taxon>
        <taxon>Heteroptera</taxon>
        <taxon>Panheteroptera</taxon>
        <taxon>Nepomorpha</taxon>
        <taxon>Nepidae</taxon>
        <taxon>Ranatrinae</taxon>
        <taxon>Ranatra</taxon>
    </lineage>
</organism>
<dbReference type="Proteomes" id="UP001558652">
    <property type="component" value="Unassembled WGS sequence"/>
</dbReference>
<dbReference type="PANTHER" id="PTHR46455:SF7">
    <property type="entry name" value="RE12806P"/>
    <property type="match status" value="1"/>
</dbReference>
<evidence type="ECO:0000313" key="1">
    <source>
        <dbReference type="EMBL" id="KAL1115745.1"/>
    </source>
</evidence>
<dbReference type="Gene3D" id="1.25.40.10">
    <property type="entry name" value="Tetratricopeptide repeat domain"/>
    <property type="match status" value="1"/>
</dbReference>
<dbReference type="InterPro" id="IPR011990">
    <property type="entry name" value="TPR-like_helical_dom_sf"/>
</dbReference>
<feature type="non-terminal residue" evidence="1">
    <location>
        <position position="1"/>
    </location>
</feature>
<dbReference type="InterPro" id="IPR046341">
    <property type="entry name" value="SET_dom_sf"/>
</dbReference>
<name>A0ABD0YKI1_9HEMI</name>
<evidence type="ECO:0008006" key="3">
    <source>
        <dbReference type="Google" id="ProtNLM"/>
    </source>
</evidence>
<keyword evidence="2" id="KW-1185">Reference proteome</keyword>
<dbReference type="CDD" id="cd20071">
    <property type="entry name" value="SET_SMYD"/>
    <property type="match status" value="1"/>
</dbReference>
<dbReference type="SUPFAM" id="SSF82199">
    <property type="entry name" value="SET domain"/>
    <property type="match status" value="1"/>
</dbReference>
<gene>
    <name evidence="1" type="ORF">AAG570_006035</name>
</gene>